<dbReference type="EC" id="4.2.1.11" evidence="3 11"/>
<evidence type="ECO:0000256" key="11">
    <source>
        <dbReference type="HAMAP-Rule" id="MF_00318"/>
    </source>
</evidence>
<feature type="binding site" evidence="13">
    <location>
        <begin position="363"/>
        <end position="366"/>
    </location>
    <ligand>
        <name>substrate</name>
    </ligand>
</feature>
<comment type="cofactor">
    <cofactor evidence="11">
        <name>Mg(2+)</name>
        <dbReference type="ChEBI" id="CHEBI:18420"/>
    </cofactor>
    <text evidence="11">Binds a second Mg(2+) ion via substrate during catalysis.</text>
</comment>
<feature type="active site" description="Proton acceptor" evidence="11 12">
    <location>
        <position position="336"/>
    </location>
</feature>
<feature type="active site" description="Proton donor" evidence="11 12">
    <location>
        <position position="204"/>
    </location>
</feature>
<dbReference type="PRINTS" id="PR00148">
    <property type="entry name" value="ENOLASE"/>
</dbReference>
<dbReference type="GO" id="GO:0004634">
    <property type="term" value="F:phosphopyruvate hydratase activity"/>
    <property type="evidence" value="ECO:0007669"/>
    <property type="project" value="UniProtKB-UniRule"/>
</dbReference>
<comment type="similarity">
    <text evidence="2 11">Belongs to the enolase family.</text>
</comment>
<feature type="binding site" evidence="13">
    <location>
        <position position="284"/>
    </location>
    <ligand>
        <name>substrate</name>
    </ligand>
</feature>
<keyword evidence="5 11" id="KW-0963">Cytoplasm</keyword>
<evidence type="ECO:0000259" key="15">
    <source>
        <dbReference type="SMART" id="SM01192"/>
    </source>
</evidence>
<dbReference type="InterPro" id="IPR029017">
    <property type="entry name" value="Enolase-like_N"/>
</dbReference>
<comment type="subcellular location">
    <subcellularLocation>
        <location evidence="11">Cytoplasm</location>
    </subcellularLocation>
    <subcellularLocation>
        <location evidence="11">Secreted</location>
    </subcellularLocation>
    <subcellularLocation>
        <location evidence="11">Cell surface</location>
    </subcellularLocation>
    <text evidence="11">Fractions of enolase are present in both the cytoplasm and on the cell surface.</text>
</comment>
<feature type="binding site" evidence="11">
    <location>
        <position position="336"/>
    </location>
    <ligand>
        <name>(2R)-2-phosphoglycerate</name>
        <dbReference type="ChEBI" id="CHEBI:58289"/>
    </ligand>
</feature>
<dbReference type="InterPro" id="IPR020811">
    <property type="entry name" value="Enolase_N"/>
</dbReference>
<reference evidence="17 18" key="1">
    <citation type="submission" date="2015-01" db="EMBL/GenBank/DDBJ databases">
        <title>Draft genome of the acidophilic iron oxidizer Acidithrix ferrooxidans strain Py-F3.</title>
        <authorList>
            <person name="Poehlein A."/>
            <person name="Eisen S."/>
            <person name="Schloemann M."/>
            <person name="Johnson B.D."/>
            <person name="Daniel R."/>
            <person name="Muehling M."/>
        </authorList>
    </citation>
    <scope>NUCLEOTIDE SEQUENCE [LARGE SCALE GENOMIC DNA]</scope>
    <source>
        <strain evidence="17 18">Py-F3</strain>
    </source>
</reference>
<protein>
    <recommendedName>
        <fullName evidence="4 11">Enolase</fullName>
        <ecNumber evidence="3 11">4.2.1.11</ecNumber>
    </recommendedName>
    <alternativeName>
        <fullName evidence="11">2-phospho-D-glycerate hydro-lyase</fullName>
    </alternativeName>
    <alternativeName>
        <fullName evidence="11">2-phosphoglycerate dehydratase</fullName>
    </alternativeName>
</protein>
<dbReference type="GO" id="GO:0000287">
    <property type="term" value="F:magnesium ion binding"/>
    <property type="evidence" value="ECO:0007669"/>
    <property type="project" value="UniProtKB-UniRule"/>
</dbReference>
<evidence type="ECO:0000256" key="1">
    <source>
        <dbReference type="ARBA" id="ARBA00005031"/>
    </source>
</evidence>
<comment type="function">
    <text evidence="11">Catalyzes the reversible conversion of 2-phosphoglycerate (2-PG) into phosphoenolpyruvate (PEP). It is essential for the degradation of carbohydrates via glycolysis.</text>
</comment>
<evidence type="ECO:0000256" key="13">
    <source>
        <dbReference type="PIRSR" id="PIRSR001400-2"/>
    </source>
</evidence>
<feature type="binding site" evidence="11">
    <location>
        <position position="162"/>
    </location>
    <ligand>
        <name>(2R)-2-phosphoglycerate</name>
        <dbReference type="ChEBI" id="CHEBI:58289"/>
    </ligand>
</feature>
<dbReference type="FunFam" id="3.20.20.120:FF:000001">
    <property type="entry name" value="Enolase"/>
    <property type="match status" value="1"/>
</dbReference>
<dbReference type="RefSeq" id="WP_052605156.1">
    <property type="nucleotide sequence ID" value="NZ_JXYS01000031.1"/>
</dbReference>
<name>A0A0D8HKV9_9ACTN</name>
<comment type="catalytic activity">
    <reaction evidence="11">
        <text>(2R)-2-phosphoglycerate = phosphoenolpyruvate + H2O</text>
        <dbReference type="Rhea" id="RHEA:10164"/>
        <dbReference type="ChEBI" id="CHEBI:15377"/>
        <dbReference type="ChEBI" id="CHEBI:58289"/>
        <dbReference type="ChEBI" id="CHEBI:58702"/>
        <dbReference type="EC" id="4.2.1.11"/>
    </reaction>
</comment>
<evidence type="ECO:0000256" key="7">
    <source>
        <dbReference type="ARBA" id="ARBA00022723"/>
    </source>
</evidence>
<sequence length="424" mass="44997">MTIIKDIIGREVLDSRGNPTVEVEVRLDNGVHALAIVPSGASTGSLEALELRDGDDRYRGKGVRSAIQNVNEDLAALLVGRSPFDQRAIDQDMIALDGTKNKDRLGANSILGVSLAVARAGAISLGQPLYRYLGGVNAHLLPTPMMNVINGGAHADNSIDLQEFMIMPIGAPNFAEALRWGSQTYHVLASLLKEMGLSTGVGDEGGFAPNLKANTDALSILVTAIEKAGFEPGVDIALALDPAASEFYVDGSYHLDGEGRVLSSAEMVDFWVDAVDRYPIVSIEDGMAENDAQGWKLLTQRLGDRIQLVGDDLFVTNPAILASGIQDGIANSILIKLNQIGTLTETLDTVELAKRSGYSSIISHRSGESEDTFIADLAVATSAGQIKTGAPARSDRVAKYNQLLRIESALGATARFAGASRVKK</sequence>
<evidence type="ECO:0000256" key="5">
    <source>
        <dbReference type="ARBA" id="ARBA00022490"/>
    </source>
</evidence>
<evidence type="ECO:0000256" key="12">
    <source>
        <dbReference type="PIRSR" id="PIRSR001400-1"/>
    </source>
</evidence>
<evidence type="ECO:0000256" key="8">
    <source>
        <dbReference type="ARBA" id="ARBA00022842"/>
    </source>
</evidence>
<proteinExistence type="inferred from homology"/>
<comment type="caution">
    <text evidence="17">The sequence shown here is derived from an EMBL/GenBank/DDBJ whole genome shotgun (WGS) entry which is preliminary data.</text>
</comment>
<feature type="binding site" evidence="13">
    <location>
        <position position="311"/>
    </location>
    <ligand>
        <name>substrate</name>
    </ligand>
</feature>
<dbReference type="Proteomes" id="UP000032360">
    <property type="component" value="Unassembled WGS sequence"/>
</dbReference>
<dbReference type="GO" id="GO:0005576">
    <property type="term" value="C:extracellular region"/>
    <property type="evidence" value="ECO:0007669"/>
    <property type="project" value="UniProtKB-SubCell"/>
</dbReference>
<feature type="binding site" evidence="11">
    <location>
        <position position="365"/>
    </location>
    <ligand>
        <name>(2R)-2-phosphoglycerate</name>
        <dbReference type="ChEBI" id="CHEBI:58289"/>
    </ligand>
</feature>
<dbReference type="InterPro" id="IPR036849">
    <property type="entry name" value="Enolase-like_C_sf"/>
</dbReference>
<organism evidence="17 18">
    <name type="scientific">Acidithrix ferrooxidans</name>
    <dbReference type="NCBI Taxonomy" id="1280514"/>
    <lineage>
        <taxon>Bacteria</taxon>
        <taxon>Bacillati</taxon>
        <taxon>Actinomycetota</taxon>
        <taxon>Acidimicrobiia</taxon>
        <taxon>Acidimicrobiales</taxon>
        <taxon>Acidimicrobiaceae</taxon>
        <taxon>Acidithrix</taxon>
    </lineage>
</organism>
<dbReference type="PROSITE" id="PS00164">
    <property type="entry name" value="ENOLASE"/>
    <property type="match status" value="1"/>
</dbReference>
<dbReference type="OrthoDB" id="9804716at2"/>
<dbReference type="PIRSF" id="PIRSF001400">
    <property type="entry name" value="Enolase"/>
    <property type="match status" value="1"/>
</dbReference>
<dbReference type="Gene3D" id="3.30.390.10">
    <property type="entry name" value="Enolase-like, N-terminal domain"/>
    <property type="match status" value="1"/>
</dbReference>
<dbReference type="PANTHER" id="PTHR11902:SF1">
    <property type="entry name" value="ENOLASE"/>
    <property type="match status" value="1"/>
</dbReference>
<dbReference type="EMBL" id="JXYS01000031">
    <property type="protein sequence ID" value="KJF17711.1"/>
    <property type="molecule type" value="Genomic_DNA"/>
</dbReference>
<feature type="binding site" evidence="11 14">
    <location>
        <position position="241"/>
    </location>
    <ligand>
        <name>Mg(2+)</name>
        <dbReference type="ChEBI" id="CHEBI:18420"/>
    </ligand>
</feature>
<evidence type="ECO:0000259" key="16">
    <source>
        <dbReference type="SMART" id="SM01193"/>
    </source>
</evidence>
<comment type="pathway">
    <text evidence="1 11">Carbohydrate degradation; glycolysis; pyruvate from D-glyceraldehyde 3-phosphate: step 4/5.</text>
</comment>
<evidence type="ECO:0000256" key="4">
    <source>
        <dbReference type="ARBA" id="ARBA00017068"/>
    </source>
</evidence>
<dbReference type="CDD" id="cd03313">
    <property type="entry name" value="enolase"/>
    <property type="match status" value="1"/>
</dbReference>
<dbReference type="UniPathway" id="UPA00109">
    <property type="reaction ID" value="UER00187"/>
</dbReference>
<keyword evidence="6 11" id="KW-0964">Secreted</keyword>
<dbReference type="SMART" id="SM01193">
    <property type="entry name" value="Enolase_N"/>
    <property type="match status" value="1"/>
</dbReference>
<keyword evidence="7 11" id="KW-0479">Metal-binding</keyword>
<evidence type="ECO:0000256" key="14">
    <source>
        <dbReference type="PIRSR" id="PIRSR001400-3"/>
    </source>
</evidence>
<feature type="binding site" evidence="11 14">
    <location>
        <position position="284"/>
    </location>
    <ligand>
        <name>Mg(2+)</name>
        <dbReference type="ChEBI" id="CHEBI:18420"/>
    </ligand>
</feature>
<evidence type="ECO:0000256" key="9">
    <source>
        <dbReference type="ARBA" id="ARBA00023152"/>
    </source>
</evidence>
<dbReference type="GO" id="GO:0006096">
    <property type="term" value="P:glycolytic process"/>
    <property type="evidence" value="ECO:0007669"/>
    <property type="project" value="UniProtKB-UniRule"/>
</dbReference>
<dbReference type="SFLD" id="SFLDS00001">
    <property type="entry name" value="Enolase"/>
    <property type="match status" value="1"/>
</dbReference>
<feature type="binding site" evidence="11">
    <location>
        <position position="387"/>
    </location>
    <ligand>
        <name>(2R)-2-phosphoglycerate</name>
        <dbReference type="ChEBI" id="CHEBI:58289"/>
    </ligand>
</feature>
<dbReference type="NCBIfam" id="TIGR01060">
    <property type="entry name" value="eno"/>
    <property type="match status" value="1"/>
</dbReference>
<keyword evidence="8 11" id="KW-0460">Magnesium</keyword>
<evidence type="ECO:0000313" key="18">
    <source>
        <dbReference type="Proteomes" id="UP000032360"/>
    </source>
</evidence>
<keyword evidence="10 11" id="KW-0456">Lyase</keyword>
<dbReference type="SMART" id="SM01192">
    <property type="entry name" value="Enolase_C"/>
    <property type="match status" value="1"/>
</dbReference>
<feature type="binding site" evidence="11 14">
    <location>
        <position position="311"/>
    </location>
    <ligand>
        <name>Mg(2+)</name>
        <dbReference type="ChEBI" id="CHEBI:18420"/>
    </ligand>
</feature>
<evidence type="ECO:0000256" key="2">
    <source>
        <dbReference type="ARBA" id="ARBA00009604"/>
    </source>
</evidence>
<keyword evidence="18" id="KW-1185">Reference proteome</keyword>
<dbReference type="SFLD" id="SFLDF00002">
    <property type="entry name" value="enolase"/>
    <property type="match status" value="1"/>
</dbReference>
<dbReference type="STRING" id="1280514.AXFE_14190"/>
<accession>A0A0D8HKV9</accession>
<keyword evidence="9 11" id="KW-0324">Glycolysis</keyword>
<gene>
    <name evidence="17" type="primary">eno2</name>
    <name evidence="11" type="synonym">eno</name>
    <name evidence="17" type="ORF">AXFE_14190</name>
</gene>
<dbReference type="InterPro" id="IPR020810">
    <property type="entry name" value="Enolase_C"/>
</dbReference>
<dbReference type="InterPro" id="IPR020809">
    <property type="entry name" value="Enolase_CS"/>
</dbReference>
<dbReference type="SUPFAM" id="SSF51604">
    <property type="entry name" value="Enolase C-terminal domain-like"/>
    <property type="match status" value="1"/>
</dbReference>
<feature type="binding site" evidence="13">
    <location>
        <position position="387"/>
    </location>
    <ligand>
        <name>substrate</name>
    </ligand>
</feature>
<dbReference type="SFLD" id="SFLDG00178">
    <property type="entry name" value="enolase"/>
    <property type="match status" value="1"/>
</dbReference>
<evidence type="ECO:0000256" key="10">
    <source>
        <dbReference type="ARBA" id="ARBA00023239"/>
    </source>
</evidence>
<dbReference type="AlphaFoldDB" id="A0A0D8HKV9"/>
<dbReference type="SUPFAM" id="SSF54826">
    <property type="entry name" value="Enolase N-terminal domain-like"/>
    <property type="match status" value="1"/>
</dbReference>
<comment type="cofactor">
    <cofactor evidence="14">
        <name>Mg(2+)</name>
        <dbReference type="ChEBI" id="CHEBI:18420"/>
    </cofactor>
    <text evidence="14">Mg(2+) is required for catalysis and for stabilizing the dimer.</text>
</comment>
<feature type="domain" description="Enolase N-terminal" evidence="16">
    <location>
        <begin position="4"/>
        <end position="133"/>
    </location>
</feature>
<dbReference type="PANTHER" id="PTHR11902">
    <property type="entry name" value="ENOLASE"/>
    <property type="match status" value="1"/>
</dbReference>
<dbReference type="Gene3D" id="3.20.20.120">
    <property type="entry name" value="Enolase-like C-terminal domain"/>
    <property type="match status" value="1"/>
</dbReference>
<feature type="binding site" evidence="13">
    <location>
        <position position="154"/>
    </location>
    <ligand>
        <name>substrate</name>
    </ligand>
</feature>
<feature type="domain" description="Enolase C-terminal TIM barrel" evidence="15">
    <location>
        <begin position="138"/>
        <end position="424"/>
    </location>
</feature>
<dbReference type="Pfam" id="PF00113">
    <property type="entry name" value="Enolase_C"/>
    <property type="match status" value="1"/>
</dbReference>
<dbReference type="GO" id="GO:0000015">
    <property type="term" value="C:phosphopyruvate hydratase complex"/>
    <property type="evidence" value="ECO:0007669"/>
    <property type="project" value="InterPro"/>
</dbReference>
<evidence type="ECO:0000256" key="6">
    <source>
        <dbReference type="ARBA" id="ARBA00022525"/>
    </source>
</evidence>
<dbReference type="Pfam" id="PF03952">
    <property type="entry name" value="Enolase_N"/>
    <property type="match status" value="1"/>
</dbReference>
<feature type="binding site" evidence="13">
    <location>
        <position position="163"/>
    </location>
    <ligand>
        <name>substrate</name>
    </ligand>
</feature>
<dbReference type="InterPro" id="IPR000941">
    <property type="entry name" value="Enolase"/>
</dbReference>
<dbReference type="PATRIC" id="fig|1280514.3.peg.1848"/>
<feature type="binding site" evidence="11">
    <location>
        <position position="366"/>
    </location>
    <ligand>
        <name>(2R)-2-phosphoglycerate</name>
        <dbReference type="ChEBI" id="CHEBI:58289"/>
    </ligand>
</feature>
<dbReference type="GO" id="GO:0009986">
    <property type="term" value="C:cell surface"/>
    <property type="evidence" value="ECO:0007669"/>
    <property type="project" value="UniProtKB-SubCell"/>
</dbReference>
<dbReference type="HAMAP" id="MF_00318">
    <property type="entry name" value="Enolase"/>
    <property type="match status" value="1"/>
</dbReference>
<evidence type="ECO:0000256" key="3">
    <source>
        <dbReference type="ARBA" id="ARBA00012058"/>
    </source>
</evidence>
<dbReference type="FunFam" id="3.30.390.10:FF:000001">
    <property type="entry name" value="Enolase"/>
    <property type="match status" value="1"/>
</dbReference>
<evidence type="ECO:0000313" key="17">
    <source>
        <dbReference type="EMBL" id="KJF17711.1"/>
    </source>
</evidence>